<evidence type="ECO:0000256" key="1">
    <source>
        <dbReference type="ARBA" id="ARBA00022729"/>
    </source>
</evidence>
<dbReference type="Gene3D" id="3.40.190.170">
    <property type="entry name" value="Bacterial extracellular solute-binding protein, family 7"/>
    <property type="match status" value="1"/>
</dbReference>
<dbReference type="InterPro" id="IPR026289">
    <property type="entry name" value="SBP_TakP-like"/>
</dbReference>
<dbReference type="NCBIfam" id="NF037995">
    <property type="entry name" value="TRAP_S1"/>
    <property type="match status" value="1"/>
</dbReference>
<sequence length="380" mass="42073">MSQSTRSYTPAIILALVAALVTMSWLYVGERSRMYASDNTLSREHAGGSEQAFEWKLVTTWPKNFPGLGTAPEKFAEIVNRMSNGRLVIKVFGAGELVPALGVFDAVSAGSVQAGHGAAYYWKGKLPSSIFFTAVPFGMTAQEMNGWLYHGGGMALWREAYAPFDLVPLAGGNTGVQMAGWFNREINSIDDLKNLKMRIPGSGGEVLSRLGGTSVTIPGGELYTSLQTGVIDAVEWVAPYNDMAFGFQEVARYYYYPGWHEPGSTLEIIVNKQAFDALPDDLKAIVEAAARYANADMLDEYTARNNTALKELVEEHDVQLRRLPDDVIRALHQASDEYLLELSKTDELTGRVYKSWKAFLEDAREYHHISEQAYINARDL</sequence>
<dbReference type="Gene3D" id="3.40.190.10">
    <property type="entry name" value="Periplasmic binding protein-like II"/>
    <property type="match status" value="1"/>
</dbReference>
<evidence type="ECO:0000256" key="2">
    <source>
        <dbReference type="SAM" id="Phobius"/>
    </source>
</evidence>
<keyword evidence="2" id="KW-1133">Transmembrane helix</keyword>
<keyword evidence="1" id="KW-0732">Signal</keyword>
<dbReference type="Pfam" id="PF03480">
    <property type="entry name" value="DctP"/>
    <property type="match status" value="1"/>
</dbReference>
<keyword evidence="4" id="KW-1185">Reference proteome</keyword>
<dbReference type="RefSeq" id="WP_168450740.1">
    <property type="nucleotide sequence ID" value="NZ_JAAWWK010000004.1"/>
</dbReference>
<feature type="transmembrane region" description="Helical" evidence="2">
    <location>
        <begin position="7"/>
        <end position="28"/>
    </location>
</feature>
<comment type="caution">
    <text evidence="3">The sequence shown here is derived from an EMBL/GenBank/DDBJ whole genome shotgun (WGS) entry which is preliminary data.</text>
</comment>
<proteinExistence type="predicted"/>
<organism evidence="3 4">
    <name type="scientific">Spongiibacter thalassae</name>
    <dbReference type="NCBI Taxonomy" id="2721624"/>
    <lineage>
        <taxon>Bacteria</taxon>
        <taxon>Pseudomonadati</taxon>
        <taxon>Pseudomonadota</taxon>
        <taxon>Gammaproteobacteria</taxon>
        <taxon>Cellvibrionales</taxon>
        <taxon>Spongiibacteraceae</taxon>
        <taxon>Spongiibacter</taxon>
    </lineage>
</organism>
<keyword evidence="2" id="KW-0812">Transmembrane</keyword>
<reference evidence="3 4" key="1">
    <citation type="submission" date="2020-04" db="EMBL/GenBank/DDBJ databases">
        <authorList>
            <person name="Yoon J."/>
        </authorList>
    </citation>
    <scope>NUCLEOTIDE SEQUENCE [LARGE SCALE GENOMIC DNA]</scope>
    <source>
        <strain evidence="3 4">KMU-166</strain>
    </source>
</reference>
<dbReference type="EMBL" id="JAAWWK010000004">
    <property type="protein sequence ID" value="NKI18218.1"/>
    <property type="molecule type" value="Genomic_DNA"/>
</dbReference>
<dbReference type="PIRSF" id="PIRSF039026">
    <property type="entry name" value="SiaP"/>
    <property type="match status" value="1"/>
</dbReference>
<evidence type="ECO:0000313" key="3">
    <source>
        <dbReference type="EMBL" id="NKI18218.1"/>
    </source>
</evidence>
<keyword evidence="2" id="KW-0472">Membrane</keyword>
<dbReference type="InterPro" id="IPR018389">
    <property type="entry name" value="DctP_fam"/>
</dbReference>
<protein>
    <submittedName>
        <fullName evidence="3">TRAP transporter substrate-binding protein</fullName>
    </submittedName>
</protein>
<dbReference type="InterPro" id="IPR038404">
    <property type="entry name" value="TRAP_DctP_sf"/>
</dbReference>
<dbReference type="PANTHER" id="PTHR33376">
    <property type="match status" value="1"/>
</dbReference>
<dbReference type="PANTHER" id="PTHR33376:SF5">
    <property type="entry name" value="EXTRACYTOPLASMIC SOLUTE RECEPTOR PROTEIN"/>
    <property type="match status" value="1"/>
</dbReference>
<name>A0ABX1GI86_9GAMM</name>
<dbReference type="Proteomes" id="UP000765845">
    <property type="component" value="Unassembled WGS sequence"/>
</dbReference>
<dbReference type="CDD" id="cd13604">
    <property type="entry name" value="PBP2_TRAP_ketoacid_lactate_like"/>
    <property type="match status" value="1"/>
</dbReference>
<evidence type="ECO:0000313" key="4">
    <source>
        <dbReference type="Proteomes" id="UP000765845"/>
    </source>
</evidence>
<gene>
    <name evidence="3" type="ORF">HCU74_12455</name>
</gene>
<accession>A0ABX1GI86</accession>